<accession>A0A4Q0T4V1</accession>
<keyword evidence="4" id="KW-1185">Reference proteome</keyword>
<dbReference type="GO" id="GO:0009244">
    <property type="term" value="P:lipopolysaccharide core region biosynthetic process"/>
    <property type="evidence" value="ECO:0007669"/>
    <property type="project" value="TreeGrafter"/>
</dbReference>
<keyword evidence="1" id="KW-0328">Glycosyltransferase</keyword>
<name>A0A4Q0T4V1_9BACT</name>
<proteinExistence type="predicted"/>
<dbReference type="EMBL" id="RDSM01000001">
    <property type="protein sequence ID" value="RXH57068.1"/>
    <property type="molecule type" value="Genomic_DNA"/>
</dbReference>
<dbReference type="GO" id="GO:0008713">
    <property type="term" value="F:ADP-heptose-lipopolysaccharide heptosyltransferase activity"/>
    <property type="evidence" value="ECO:0007669"/>
    <property type="project" value="TreeGrafter"/>
</dbReference>
<evidence type="ECO:0000256" key="2">
    <source>
        <dbReference type="ARBA" id="ARBA00022679"/>
    </source>
</evidence>
<comment type="caution">
    <text evidence="3">The sequence shown here is derived from an EMBL/GenBank/DDBJ whole genome shotgun (WGS) entry which is preliminary data.</text>
</comment>
<dbReference type="Proteomes" id="UP000289437">
    <property type="component" value="Unassembled WGS sequence"/>
</dbReference>
<protein>
    <submittedName>
        <fullName evidence="3">Lipopolysaccharide heptosyltransferase I</fullName>
    </submittedName>
</protein>
<organism evidence="3 4">
    <name type="scientific">Granulicella sibirica</name>
    <dbReference type="NCBI Taxonomy" id="2479048"/>
    <lineage>
        <taxon>Bacteria</taxon>
        <taxon>Pseudomonadati</taxon>
        <taxon>Acidobacteriota</taxon>
        <taxon>Terriglobia</taxon>
        <taxon>Terriglobales</taxon>
        <taxon>Acidobacteriaceae</taxon>
        <taxon>Granulicella</taxon>
    </lineage>
</organism>
<dbReference type="InterPro" id="IPR002201">
    <property type="entry name" value="Glyco_trans_9"/>
</dbReference>
<dbReference type="Gene3D" id="3.40.50.2000">
    <property type="entry name" value="Glycogen Phosphorylase B"/>
    <property type="match status" value="2"/>
</dbReference>
<dbReference type="CDD" id="cd03789">
    <property type="entry name" value="GT9_LPS_heptosyltransferase"/>
    <property type="match status" value="1"/>
</dbReference>
<dbReference type="SUPFAM" id="SSF53756">
    <property type="entry name" value="UDP-Glycosyltransferase/glycogen phosphorylase"/>
    <property type="match status" value="1"/>
</dbReference>
<dbReference type="Pfam" id="PF01075">
    <property type="entry name" value="Glyco_transf_9"/>
    <property type="match status" value="1"/>
</dbReference>
<reference evidence="4" key="2">
    <citation type="submission" date="2019-02" db="EMBL/GenBank/DDBJ databases">
        <title>Granulicella sibirica sp. nov., a psychrotolerant acidobacterium isolated from an organic soil layer in forested tundra, West Siberia.</title>
        <authorList>
            <person name="Oshkin I.Y."/>
            <person name="Kulichevskaya I.S."/>
            <person name="Rijpstra W.I.C."/>
            <person name="Sinninghe Damste J.S."/>
            <person name="Rakitin A.L."/>
            <person name="Ravin N.V."/>
            <person name="Dedysh S.N."/>
        </authorList>
    </citation>
    <scope>NUCLEOTIDE SEQUENCE [LARGE SCALE GENOMIC DNA]</scope>
    <source>
        <strain evidence="4">AF10</strain>
    </source>
</reference>
<evidence type="ECO:0000313" key="3">
    <source>
        <dbReference type="EMBL" id="RXH57068.1"/>
    </source>
</evidence>
<reference evidence="3 4" key="1">
    <citation type="submission" date="2018-11" db="EMBL/GenBank/DDBJ databases">
        <authorList>
            <person name="Mardanov A.V."/>
            <person name="Ravin N.V."/>
            <person name="Dedysh S.N."/>
        </authorList>
    </citation>
    <scope>NUCLEOTIDE SEQUENCE [LARGE SCALE GENOMIC DNA]</scope>
    <source>
        <strain evidence="3 4">AF10</strain>
    </source>
</reference>
<dbReference type="PANTHER" id="PTHR30160">
    <property type="entry name" value="TETRAACYLDISACCHARIDE 4'-KINASE-RELATED"/>
    <property type="match status" value="1"/>
</dbReference>
<gene>
    <name evidence="3" type="ORF">GRAN_0378</name>
</gene>
<dbReference type="RefSeq" id="WP_241654280.1">
    <property type="nucleotide sequence ID" value="NZ_RDSM01000001.1"/>
</dbReference>
<sequence>MNASGQMRVLIVRVGAMGDVLHAMPAVAGLRKAHPDWRIDWALEPRWRDLLVAEGEVSGPLVDSVIPVRTREWKRLGLSAAMVRDVLGLRRTLREGRYDVCVDLQGSVRSGVIGWMAGAQRFVGAETPRERPARFFYGETVRVGARHVIEQGCELVEAGVGERILPGRVELPRDSGAEAWCDGVVGQRQGQTQIPFGNDNQKNQGNGKGLDLGRDGRFVVMAPGAGWGAKEWPVERFGEVAARLSRDGWRVFVNAEASGGGKAEAVVRASGGAAMAVPCTIAELIALLRRASLFIGGDTGPMHLADALGVPVVALFGPTDPARNGPYVRAGEADRVRVLRRAESRTDHRRHAETEVGLGKITADEVTEAALELLKMGEAG</sequence>
<dbReference type="PANTHER" id="PTHR30160:SF1">
    <property type="entry name" value="LIPOPOLYSACCHARIDE 1,2-N-ACETYLGLUCOSAMINETRANSFERASE-RELATED"/>
    <property type="match status" value="1"/>
</dbReference>
<dbReference type="AlphaFoldDB" id="A0A4Q0T4V1"/>
<evidence type="ECO:0000313" key="4">
    <source>
        <dbReference type="Proteomes" id="UP000289437"/>
    </source>
</evidence>
<keyword evidence="2 3" id="KW-0808">Transferase</keyword>
<dbReference type="GO" id="GO:0005829">
    <property type="term" value="C:cytosol"/>
    <property type="evidence" value="ECO:0007669"/>
    <property type="project" value="TreeGrafter"/>
</dbReference>
<dbReference type="InterPro" id="IPR051199">
    <property type="entry name" value="LPS_LOS_Heptosyltrfase"/>
</dbReference>
<evidence type="ECO:0000256" key="1">
    <source>
        <dbReference type="ARBA" id="ARBA00022676"/>
    </source>
</evidence>